<comment type="caution">
    <text evidence="8">The sequence shown here is derived from an EMBL/GenBank/DDBJ whole genome shotgun (WGS) entry which is preliminary data.</text>
</comment>
<dbReference type="STRING" id="33528.ENSGAFP00000013644"/>
<evidence type="ECO:0000256" key="5">
    <source>
        <dbReference type="ARBA" id="ARBA00022801"/>
    </source>
</evidence>
<reference evidence="8 9" key="1">
    <citation type="journal article" date="2018" name="G3 (Bethesda)">
        <title>A High-Quality Reference Genome for the Invasive Mosquitofish Gambusia affinis Using a Chicago Library.</title>
        <authorList>
            <person name="Hoffberg S.L."/>
            <person name="Troendle N.J."/>
            <person name="Glenn T.C."/>
            <person name="Mahmud O."/>
            <person name="Louha S."/>
            <person name="Chalopin D."/>
            <person name="Bennetzen J.L."/>
            <person name="Mauricio R."/>
        </authorList>
    </citation>
    <scope>NUCLEOTIDE SEQUENCE [LARGE SCALE GENOMIC DNA]</scope>
    <source>
        <strain evidence="8">NE01/NJP1002.9</strain>
        <tissue evidence="8">Muscle</tissue>
    </source>
</reference>
<evidence type="ECO:0000256" key="6">
    <source>
        <dbReference type="SAM" id="Phobius"/>
    </source>
</evidence>
<gene>
    <name evidence="8" type="ORF">CCH79_00004256</name>
</gene>
<keyword evidence="4" id="KW-0963">Cytoplasm</keyword>
<evidence type="ECO:0000259" key="7">
    <source>
        <dbReference type="Pfam" id="PF01738"/>
    </source>
</evidence>
<dbReference type="EMBL" id="NHOQ01002355">
    <property type="protein sequence ID" value="PWA18238.1"/>
    <property type="molecule type" value="Genomic_DNA"/>
</dbReference>
<dbReference type="GO" id="GO:0016787">
    <property type="term" value="F:hydrolase activity"/>
    <property type="evidence" value="ECO:0007669"/>
    <property type="project" value="UniProtKB-KW"/>
</dbReference>
<comment type="similarity">
    <text evidence="2">Belongs to the dienelactone hydrolase family.</text>
</comment>
<name>A0A315V4U9_GAMAF</name>
<evidence type="ECO:0000313" key="8">
    <source>
        <dbReference type="EMBL" id="PWA18238.1"/>
    </source>
</evidence>
<dbReference type="Proteomes" id="UP000250572">
    <property type="component" value="Unassembled WGS sequence"/>
</dbReference>
<keyword evidence="6" id="KW-0812">Transmembrane</keyword>
<keyword evidence="9" id="KW-1185">Reference proteome</keyword>
<dbReference type="ESTHER" id="gamaf-a0a315v4u9">
    <property type="family name" value="CMBL"/>
</dbReference>
<dbReference type="Pfam" id="PF01738">
    <property type="entry name" value="DLH"/>
    <property type="match status" value="1"/>
</dbReference>
<keyword evidence="6" id="KW-0472">Membrane</keyword>
<sequence>MRPCGIHANNTVTPRTESQQTYRPHAAVYSSWILEFPVQKDISQRPGSVVWLETHWPPLLQDGLMCRMQSFPNSWSWVVVVVMRTVRRVVVVVVVCRLVGIIVLLFTEESITLYGRKVGINTFISLIGSHSISNTIEPKTTTDRMNRRRCTLFFQLRVIRLVWRAIRGFRLGLVLSRRIGGVWLGPWGLISCSLTLSLTLRMANEAKPCPCDIGDRFDYGGLGQEVQIEHIKAYVVKPSTTSDKAVVVIQDIFGWELPNTRYMADMLAANGYTAVCPDFFVGKEPWSPTKDWSTFQEWLKDKKPTDINKEVDVVLKYLKEQCGAKRIGTVGFCWGGVATHYLALLYPEIKAGVSVYGIVREREDRYSLKSPTLFIFAENDNIIPLDQVSALEANLKGKCTVDFQLKVFPGQTHGFVHRKREDINPADKPQIEEARKDMLNWLNKYI</sequence>
<organism evidence="8 9">
    <name type="scientific">Gambusia affinis</name>
    <name type="common">Western mosquitofish</name>
    <name type="synonym">Heterandria affinis</name>
    <dbReference type="NCBI Taxonomy" id="33528"/>
    <lineage>
        <taxon>Eukaryota</taxon>
        <taxon>Metazoa</taxon>
        <taxon>Chordata</taxon>
        <taxon>Craniata</taxon>
        <taxon>Vertebrata</taxon>
        <taxon>Euteleostomi</taxon>
        <taxon>Actinopterygii</taxon>
        <taxon>Neopterygii</taxon>
        <taxon>Teleostei</taxon>
        <taxon>Neoteleostei</taxon>
        <taxon>Acanthomorphata</taxon>
        <taxon>Ovalentaria</taxon>
        <taxon>Atherinomorphae</taxon>
        <taxon>Cyprinodontiformes</taxon>
        <taxon>Poeciliidae</taxon>
        <taxon>Poeciliinae</taxon>
        <taxon>Gambusia</taxon>
    </lineage>
</organism>
<dbReference type="PANTHER" id="PTHR46812:SF1">
    <property type="entry name" value="CARBOXYMETHYLENEBUTENOLIDASE HOMOLOG"/>
    <property type="match status" value="1"/>
</dbReference>
<keyword evidence="6" id="KW-1133">Transmembrane helix</keyword>
<dbReference type="FunFam" id="3.40.50.1820:FF:000178">
    <property type="entry name" value="Carboxymethylenebutenolidase homolog"/>
    <property type="match status" value="1"/>
</dbReference>
<feature type="domain" description="Dienelactone hydrolase" evidence="7">
    <location>
        <begin position="231"/>
        <end position="445"/>
    </location>
</feature>
<accession>A0A315V4U9</accession>
<proteinExistence type="inferred from homology"/>
<comment type="subcellular location">
    <subcellularLocation>
        <location evidence="1">Cytoplasm</location>
        <location evidence="1">Cytosol</location>
    </subcellularLocation>
</comment>
<evidence type="ECO:0000256" key="4">
    <source>
        <dbReference type="ARBA" id="ARBA00022490"/>
    </source>
</evidence>
<dbReference type="Gene3D" id="3.40.50.1820">
    <property type="entry name" value="alpha/beta hydrolase"/>
    <property type="match status" value="1"/>
</dbReference>
<evidence type="ECO:0000256" key="3">
    <source>
        <dbReference type="ARBA" id="ARBA00014180"/>
    </source>
</evidence>
<dbReference type="InterPro" id="IPR042946">
    <property type="entry name" value="CMBL"/>
</dbReference>
<dbReference type="AlphaFoldDB" id="A0A315V4U9"/>
<evidence type="ECO:0000313" key="9">
    <source>
        <dbReference type="Proteomes" id="UP000250572"/>
    </source>
</evidence>
<protein>
    <recommendedName>
        <fullName evidence="3">Carboxymethylenebutenolidase homolog</fullName>
    </recommendedName>
</protein>
<dbReference type="InterPro" id="IPR002925">
    <property type="entry name" value="Dienelactn_hydro"/>
</dbReference>
<dbReference type="GO" id="GO:0005829">
    <property type="term" value="C:cytosol"/>
    <property type="evidence" value="ECO:0007669"/>
    <property type="project" value="UniProtKB-SubCell"/>
</dbReference>
<evidence type="ECO:0000256" key="1">
    <source>
        <dbReference type="ARBA" id="ARBA00004514"/>
    </source>
</evidence>
<evidence type="ECO:0000256" key="2">
    <source>
        <dbReference type="ARBA" id="ARBA00008456"/>
    </source>
</evidence>
<feature type="transmembrane region" description="Helical" evidence="6">
    <location>
        <begin position="89"/>
        <end position="107"/>
    </location>
</feature>
<dbReference type="PANTHER" id="PTHR46812">
    <property type="entry name" value="CARBOXYMETHYLENEBUTENOLIDASE HOMOLOG"/>
    <property type="match status" value="1"/>
</dbReference>
<dbReference type="InterPro" id="IPR029058">
    <property type="entry name" value="AB_hydrolase_fold"/>
</dbReference>
<keyword evidence="5" id="KW-0378">Hydrolase</keyword>
<dbReference type="SUPFAM" id="SSF53474">
    <property type="entry name" value="alpha/beta-Hydrolases"/>
    <property type="match status" value="1"/>
</dbReference>